<proteinExistence type="predicted"/>
<feature type="domain" description="3'-5' exonuclease" evidence="1">
    <location>
        <begin position="32"/>
        <end position="236"/>
    </location>
</feature>
<evidence type="ECO:0000259" key="1">
    <source>
        <dbReference type="SMART" id="SM00474"/>
    </source>
</evidence>
<keyword evidence="3" id="KW-1185">Reference proteome</keyword>
<dbReference type="GO" id="GO:0006139">
    <property type="term" value="P:nucleobase-containing compound metabolic process"/>
    <property type="evidence" value="ECO:0007669"/>
    <property type="project" value="InterPro"/>
</dbReference>
<dbReference type="SMART" id="SM00474">
    <property type="entry name" value="35EXOc"/>
    <property type="match status" value="1"/>
</dbReference>
<evidence type="ECO:0000313" key="2">
    <source>
        <dbReference type="EMBL" id="KAJ5572508.1"/>
    </source>
</evidence>
<dbReference type="PANTHER" id="PTHR43040:SF1">
    <property type="entry name" value="RIBONUCLEASE D"/>
    <property type="match status" value="1"/>
</dbReference>
<organism evidence="2 3">
    <name type="scientific">Penicillium hetheringtonii</name>
    <dbReference type="NCBI Taxonomy" id="911720"/>
    <lineage>
        <taxon>Eukaryota</taxon>
        <taxon>Fungi</taxon>
        <taxon>Dikarya</taxon>
        <taxon>Ascomycota</taxon>
        <taxon>Pezizomycotina</taxon>
        <taxon>Eurotiomycetes</taxon>
        <taxon>Eurotiomycetidae</taxon>
        <taxon>Eurotiales</taxon>
        <taxon>Aspergillaceae</taxon>
        <taxon>Penicillium</taxon>
    </lineage>
</organism>
<dbReference type="Gene3D" id="3.30.420.10">
    <property type="entry name" value="Ribonuclease H-like superfamily/Ribonuclease H"/>
    <property type="match status" value="1"/>
</dbReference>
<name>A0AAD6DCP5_9EURO</name>
<protein>
    <recommendedName>
        <fullName evidence="1">3'-5' exonuclease domain-containing protein</fullName>
    </recommendedName>
</protein>
<accession>A0AAD6DCP5</accession>
<dbReference type="AlphaFoldDB" id="A0AAD6DCP5"/>
<sequence>MMSLLSAKPLQDDLSTLTQPLKKTSLEEEYSIIFVQTVEGVAELLEELTGLPTEPPSLYIDLEGVNLSRHGTISIIQIFVYPIKRTFLVDIHTLKGSAFSAPASNGSTLHSILESPSIPKVFFDVRNDSDALFSHYQITLAGVQDIQLMELAQRSFNRRCVNNLGKCIEYDASLTPDERKHWKSTKDTGRKLFCPEQGGSYDVFNIRSLSDEIIQYCAQDVQFLPRLWHKYNRGMSQRWKAKVEKEVRNRIELSKSSNYIPEGRHRALAPKGWA</sequence>
<dbReference type="Pfam" id="PF01612">
    <property type="entry name" value="DNA_pol_A_exo1"/>
    <property type="match status" value="1"/>
</dbReference>
<dbReference type="GO" id="GO:0003676">
    <property type="term" value="F:nucleic acid binding"/>
    <property type="evidence" value="ECO:0007669"/>
    <property type="project" value="InterPro"/>
</dbReference>
<dbReference type="SUPFAM" id="SSF53098">
    <property type="entry name" value="Ribonuclease H-like"/>
    <property type="match status" value="1"/>
</dbReference>
<dbReference type="InterPro" id="IPR036397">
    <property type="entry name" value="RNaseH_sf"/>
</dbReference>
<comment type="caution">
    <text evidence="2">The sequence shown here is derived from an EMBL/GenBank/DDBJ whole genome shotgun (WGS) entry which is preliminary data.</text>
</comment>
<reference evidence="2 3" key="1">
    <citation type="journal article" date="2023" name="IMA Fungus">
        <title>Comparative genomic study of the Penicillium genus elucidates a diverse pangenome and 15 lateral gene transfer events.</title>
        <authorList>
            <person name="Petersen C."/>
            <person name="Sorensen T."/>
            <person name="Nielsen M.R."/>
            <person name="Sondergaard T.E."/>
            <person name="Sorensen J.L."/>
            <person name="Fitzpatrick D.A."/>
            <person name="Frisvad J.C."/>
            <person name="Nielsen K.L."/>
        </authorList>
    </citation>
    <scope>NUCLEOTIDE SEQUENCE [LARGE SCALE GENOMIC DNA]</scope>
    <source>
        <strain evidence="2 3">IBT 29057</strain>
    </source>
</reference>
<dbReference type="PANTHER" id="PTHR43040">
    <property type="entry name" value="RIBONUCLEASE D"/>
    <property type="match status" value="1"/>
</dbReference>
<dbReference type="EMBL" id="JAQJAC010000009">
    <property type="protein sequence ID" value="KAJ5572508.1"/>
    <property type="molecule type" value="Genomic_DNA"/>
</dbReference>
<dbReference type="InterPro" id="IPR002562">
    <property type="entry name" value="3'-5'_exonuclease_dom"/>
</dbReference>
<evidence type="ECO:0000313" key="3">
    <source>
        <dbReference type="Proteomes" id="UP001216150"/>
    </source>
</evidence>
<dbReference type="Proteomes" id="UP001216150">
    <property type="component" value="Unassembled WGS sequence"/>
</dbReference>
<dbReference type="InterPro" id="IPR012337">
    <property type="entry name" value="RNaseH-like_sf"/>
</dbReference>
<dbReference type="GO" id="GO:0008408">
    <property type="term" value="F:3'-5' exonuclease activity"/>
    <property type="evidence" value="ECO:0007669"/>
    <property type="project" value="InterPro"/>
</dbReference>
<gene>
    <name evidence="2" type="ORF">N7450_009492</name>
</gene>